<comment type="similarity">
    <text evidence="1">Belongs to the UPF0301 (AlgH) family.</text>
</comment>
<name>A0A1I1V2Y6_9GAMM</name>
<dbReference type="OrthoDB" id="9807486at2"/>
<dbReference type="PANTHER" id="PTHR30327">
    <property type="entry name" value="UNCHARACTERIZED PROTEIN YQGE"/>
    <property type="match status" value="1"/>
</dbReference>
<dbReference type="SUPFAM" id="SSF143456">
    <property type="entry name" value="VC0467-like"/>
    <property type="match status" value="1"/>
</dbReference>
<dbReference type="PANTHER" id="PTHR30327:SF1">
    <property type="entry name" value="UPF0301 PROTEIN YQGE"/>
    <property type="match status" value="1"/>
</dbReference>
<dbReference type="RefSeq" id="WP_091991950.1">
    <property type="nucleotide sequence ID" value="NZ_FOLO01000107.1"/>
</dbReference>
<reference evidence="2 3" key="1">
    <citation type="submission" date="2016-10" db="EMBL/GenBank/DDBJ databases">
        <authorList>
            <person name="de Groot N.N."/>
        </authorList>
    </citation>
    <scope>NUCLEOTIDE SEQUENCE [LARGE SCALE GENOMIC DNA]</scope>
    <source>
        <strain evidence="2 3">DSM 6059</strain>
    </source>
</reference>
<dbReference type="GO" id="GO:0005829">
    <property type="term" value="C:cytosol"/>
    <property type="evidence" value="ECO:0007669"/>
    <property type="project" value="TreeGrafter"/>
</dbReference>
<evidence type="ECO:0000313" key="2">
    <source>
        <dbReference type="EMBL" id="SFD77412.1"/>
    </source>
</evidence>
<proteinExistence type="inferred from homology"/>
<dbReference type="EMBL" id="FOLO01000107">
    <property type="protein sequence ID" value="SFD77412.1"/>
    <property type="molecule type" value="Genomic_DNA"/>
</dbReference>
<accession>A0A1I1V2Y6</accession>
<sequence length="197" mass="22379">MFGFKKRKQNEQTIQDNTTPESISLTDTLLITHPLANVVENSFRYSVIYLVEHNTDGAVGVNLSNASHNQLKDMPLDSGSIMPNWLENRNLLKGGPVKSDDVWLLEPTVNQQGLHHFKNSNLALSYYQKHLQRILQINTPQPVQIGTGSCGWKAGQLEDEIQRGHWLILPAIDELIFQGSWSYLYMNAYETYEAHVS</sequence>
<dbReference type="InterPro" id="IPR003774">
    <property type="entry name" value="AlgH-like"/>
</dbReference>
<dbReference type="Gene3D" id="3.40.1740.10">
    <property type="entry name" value="VC0467-like"/>
    <property type="match status" value="1"/>
</dbReference>
<protein>
    <submittedName>
        <fullName evidence="2">Putative transcriptional regulator</fullName>
    </submittedName>
</protein>
<organism evidence="2 3">
    <name type="scientific">Pseudoalteromonas denitrificans DSM 6059</name>
    <dbReference type="NCBI Taxonomy" id="1123010"/>
    <lineage>
        <taxon>Bacteria</taxon>
        <taxon>Pseudomonadati</taxon>
        <taxon>Pseudomonadota</taxon>
        <taxon>Gammaproteobacteria</taxon>
        <taxon>Alteromonadales</taxon>
        <taxon>Pseudoalteromonadaceae</taxon>
        <taxon>Pseudoalteromonas</taxon>
    </lineage>
</organism>
<dbReference type="AlphaFoldDB" id="A0A1I1V2Y6"/>
<dbReference type="Proteomes" id="UP000198862">
    <property type="component" value="Unassembled WGS sequence"/>
</dbReference>
<keyword evidence="3" id="KW-1185">Reference proteome</keyword>
<gene>
    <name evidence="2" type="ORF">SAMN02745724_05412</name>
</gene>
<dbReference type="STRING" id="1123010.SAMN02745724_05412"/>
<dbReference type="Pfam" id="PF02622">
    <property type="entry name" value="DUF179"/>
    <property type="match status" value="1"/>
</dbReference>
<evidence type="ECO:0000313" key="3">
    <source>
        <dbReference type="Proteomes" id="UP000198862"/>
    </source>
</evidence>
<evidence type="ECO:0000256" key="1">
    <source>
        <dbReference type="ARBA" id="ARBA00009600"/>
    </source>
</evidence>